<protein>
    <submittedName>
        <fullName evidence="8">B3 domain-containing transcription factor vrn1</fullName>
    </submittedName>
</protein>
<evidence type="ECO:0000256" key="4">
    <source>
        <dbReference type="ARBA" id="ARBA00023163"/>
    </source>
</evidence>
<keyword evidence="2" id="KW-0805">Transcription regulation</keyword>
<dbReference type="GeneID" id="109235251"/>
<keyword evidence="4" id="KW-0804">Transcription</keyword>
<dbReference type="Gramene" id="OIS95779">
    <property type="protein sequence ID" value="OIS95779"/>
    <property type="gene ID" value="A4A49_17353"/>
</dbReference>
<dbReference type="EMBL" id="MJEQ01037194">
    <property type="protein sequence ID" value="OIS95779.1"/>
    <property type="molecule type" value="Genomic_DNA"/>
</dbReference>
<dbReference type="SUPFAM" id="SSF101936">
    <property type="entry name" value="DNA-binding pseudobarrel domain"/>
    <property type="match status" value="3"/>
</dbReference>
<dbReference type="PROSITE" id="PS50863">
    <property type="entry name" value="B3"/>
    <property type="match status" value="3"/>
</dbReference>
<comment type="caution">
    <text evidence="8">The sequence shown here is derived from an EMBL/GenBank/DDBJ whole genome shotgun (WGS) entry which is preliminary data.</text>
</comment>
<dbReference type="OrthoDB" id="623918at2759"/>
<name>A0A1J6HTV5_NICAT</name>
<keyword evidence="3" id="KW-0238">DNA-binding</keyword>
<proteinExistence type="predicted"/>
<dbReference type="Pfam" id="PF02362">
    <property type="entry name" value="B3"/>
    <property type="match status" value="3"/>
</dbReference>
<comment type="subcellular location">
    <subcellularLocation>
        <location evidence="1">Nucleus</location>
    </subcellularLocation>
</comment>
<dbReference type="GO" id="GO:0003677">
    <property type="term" value="F:DNA binding"/>
    <property type="evidence" value="ECO:0007669"/>
    <property type="project" value="UniProtKB-KW"/>
</dbReference>
<feature type="domain" description="TF-B3" evidence="7">
    <location>
        <begin position="364"/>
        <end position="459"/>
    </location>
</feature>
<dbReference type="InterPro" id="IPR044837">
    <property type="entry name" value="REM16-like"/>
</dbReference>
<dbReference type="Proteomes" id="UP000187609">
    <property type="component" value="Unassembled WGS sequence"/>
</dbReference>
<evidence type="ECO:0000313" key="8">
    <source>
        <dbReference type="EMBL" id="OIS95779.1"/>
    </source>
</evidence>
<dbReference type="KEGG" id="nau:109235251"/>
<evidence type="ECO:0000259" key="7">
    <source>
        <dbReference type="PROSITE" id="PS50863"/>
    </source>
</evidence>
<feature type="region of interest" description="Disordered" evidence="6">
    <location>
        <begin position="192"/>
        <end position="218"/>
    </location>
</feature>
<evidence type="ECO:0000256" key="2">
    <source>
        <dbReference type="ARBA" id="ARBA00023015"/>
    </source>
</evidence>
<dbReference type="InterPro" id="IPR003340">
    <property type="entry name" value="B3_DNA-bd"/>
</dbReference>
<dbReference type="OMA" id="IADEDTH"/>
<keyword evidence="5" id="KW-0539">Nucleus</keyword>
<dbReference type="SMART" id="SM01019">
    <property type="entry name" value="B3"/>
    <property type="match status" value="3"/>
</dbReference>
<dbReference type="Gene3D" id="2.40.330.10">
    <property type="entry name" value="DNA-binding pseudobarrel domain"/>
    <property type="match status" value="3"/>
</dbReference>
<sequence>MAAKRQMRSGEGSSIWNSSTNITQPKFFKIILSQHECSRLRIPEDFASRYCKNMLNPVYLEVPSGEVWEVEVVHSRGQIYLGIGWQDFSDFYSISCGHFLMFGYNARSHFNVTIFDLSASEIEYPTKEIESDDSIDISDVVEHSVENLSHGPLGQERKRKRQEEEAEDDIPVNVQTKVIEEEKSQGNVVSLERSEGCREQEQQSNIATSKSDAERDKERAENYQRAKAFKSKNPFIISFMHPSYVTRPHNLAVPLKFARKYFMQNRGKLVLRVPGSGFWTVKCTLRTKNARINCGWKAFVLDNKLKLGDVCVLEVIKDTKLLLIDVTIFPGVSDSTNESINPEPSVPCSPAYQRAKAFTSENPFFIYPMQPSYVSGPSLTISRVIASKFFPNRYSGVVLQVPNKRSWALNCTVGTKNGRLNSGWKKFVQDNNIKVGDVCVFEQVSRTKFLFNVYIFPAVEGV</sequence>
<feature type="compositionally biased region" description="Basic and acidic residues" evidence="6">
    <location>
        <begin position="192"/>
        <end position="201"/>
    </location>
</feature>
<gene>
    <name evidence="8" type="primary">VRN1_1</name>
    <name evidence="8" type="ORF">A4A49_17353</name>
</gene>
<dbReference type="GO" id="GO:0005634">
    <property type="term" value="C:nucleus"/>
    <property type="evidence" value="ECO:0007669"/>
    <property type="project" value="UniProtKB-SubCell"/>
</dbReference>
<dbReference type="CDD" id="cd10017">
    <property type="entry name" value="B3_DNA"/>
    <property type="match status" value="3"/>
</dbReference>
<evidence type="ECO:0000256" key="6">
    <source>
        <dbReference type="SAM" id="MobiDB-lite"/>
    </source>
</evidence>
<dbReference type="PANTHER" id="PTHR31391">
    <property type="entry name" value="B3 DOMAIN-CONTAINING PROTEIN OS11G0197600-RELATED"/>
    <property type="match status" value="1"/>
</dbReference>
<feature type="domain" description="TF-B3" evidence="7">
    <location>
        <begin position="25"/>
        <end position="118"/>
    </location>
</feature>
<organism evidence="8 9">
    <name type="scientific">Nicotiana attenuata</name>
    <name type="common">Coyote tobacco</name>
    <dbReference type="NCBI Taxonomy" id="49451"/>
    <lineage>
        <taxon>Eukaryota</taxon>
        <taxon>Viridiplantae</taxon>
        <taxon>Streptophyta</taxon>
        <taxon>Embryophyta</taxon>
        <taxon>Tracheophyta</taxon>
        <taxon>Spermatophyta</taxon>
        <taxon>Magnoliopsida</taxon>
        <taxon>eudicotyledons</taxon>
        <taxon>Gunneridae</taxon>
        <taxon>Pentapetalae</taxon>
        <taxon>asterids</taxon>
        <taxon>lamiids</taxon>
        <taxon>Solanales</taxon>
        <taxon>Solanaceae</taxon>
        <taxon>Nicotianoideae</taxon>
        <taxon>Nicotianeae</taxon>
        <taxon>Nicotiana</taxon>
    </lineage>
</organism>
<evidence type="ECO:0000256" key="3">
    <source>
        <dbReference type="ARBA" id="ARBA00023125"/>
    </source>
</evidence>
<evidence type="ECO:0000256" key="1">
    <source>
        <dbReference type="ARBA" id="ARBA00004123"/>
    </source>
</evidence>
<keyword evidence="9" id="KW-1185">Reference proteome</keyword>
<dbReference type="InterPro" id="IPR015300">
    <property type="entry name" value="DNA-bd_pseudobarrel_sf"/>
</dbReference>
<evidence type="ECO:0000313" key="9">
    <source>
        <dbReference type="Proteomes" id="UP000187609"/>
    </source>
</evidence>
<reference evidence="8" key="1">
    <citation type="submission" date="2016-11" db="EMBL/GenBank/DDBJ databases">
        <title>The genome of Nicotiana attenuata.</title>
        <authorList>
            <person name="Xu S."/>
            <person name="Brockmoeller T."/>
            <person name="Gaquerel E."/>
            <person name="Navarro A."/>
            <person name="Kuhl H."/>
            <person name="Gase K."/>
            <person name="Ling Z."/>
            <person name="Zhou W."/>
            <person name="Kreitzer C."/>
            <person name="Stanke M."/>
            <person name="Tang H."/>
            <person name="Lyons E."/>
            <person name="Pandey P."/>
            <person name="Pandey S.P."/>
            <person name="Timmermann B."/>
            <person name="Baldwin I.T."/>
        </authorList>
    </citation>
    <scope>NUCLEOTIDE SEQUENCE [LARGE SCALE GENOMIC DNA]</scope>
    <source>
        <strain evidence="8">UT</strain>
    </source>
</reference>
<evidence type="ECO:0000256" key="5">
    <source>
        <dbReference type="ARBA" id="ARBA00023242"/>
    </source>
</evidence>
<dbReference type="SMR" id="A0A1J6HTV5"/>
<feature type="region of interest" description="Disordered" evidence="6">
    <location>
        <begin position="146"/>
        <end position="169"/>
    </location>
</feature>
<dbReference type="STRING" id="49451.A0A1J6HTV5"/>
<dbReference type="AlphaFoldDB" id="A0A1J6HTV5"/>
<dbReference type="PANTHER" id="PTHR31391:SF155">
    <property type="entry name" value="B3 DOMAIN-CONTAINING PROTEIN OS11G0197600"/>
    <property type="match status" value="1"/>
</dbReference>
<accession>A0A1J6HTV5</accession>
<feature type="domain" description="TF-B3" evidence="7">
    <location>
        <begin position="236"/>
        <end position="330"/>
    </location>
</feature>